<dbReference type="KEGG" id="kvr:CIB50_0001038"/>
<evidence type="ECO:0000313" key="2">
    <source>
        <dbReference type="Proteomes" id="UP000216825"/>
    </source>
</evidence>
<accession>A0A7D7PRL8</accession>
<name>A0A7D7PRL8_KOCVA</name>
<dbReference type="AlphaFoldDB" id="A0A7D7PRL8"/>
<reference evidence="1 2" key="2">
    <citation type="submission" date="2020-07" db="EMBL/GenBank/DDBJ databases">
        <title>Genome of starter culture bacteria Kocuria salsicia reveals its technological properties and safety for usage in meat industry.</title>
        <authorList>
            <person name="Michael M."/>
            <person name="Konstantin K."/>
            <person name="Evgenii K."/>
            <person name="Galina S."/>
            <person name="Oksana K."/>
            <person name="Andrei L."/>
        </authorList>
    </citation>
    <scope>NUCLEOTIDE SEQUENCE [LARGE SCALE GENOMIC DNA]</scope>
    <source>
        <strain evidence="1 2">80</strain>
    </source>
</reference>
<sequence>MEHLWLTRTPGHVVRRPEEFGYRTDLPALEAPASRSLRVDENTEVELRVGPGHHQCVVGHHGDTWIETVDVFEDAAAGLPVLRSEAHPTPFASQVETGCTVTEHSPRGLRKELRRLWETLEAAPLALAVQDPQEPTAVTAATCHADLVSRALMWWTWRVLPESGHILRTRAELRLTTSTARAAA</sequence>
<dbReference type="Proteomes" id="UP000216825">
    <property type="component" value="Chromosome"/>
</dbReference>
<gene>
    <name evidence="1" type="ORF">CIB50_0001038</name>
</gene>
<proteinExistence type="predicted"/>
<evidence type="ECO:0008006" key="3">
    <source>
        <dbReference type="Google" id="ProtNLM"/>
    </source>
</evidence>
<dbReference type="RefSeq" id="WP_094393445.1">
    <property type="nucleotide sequence ID" value="NZ_CP059343.1"/>
</dbReference>
<protein>
    <recommendedName>
        <fullName evidence="3">DUF2617 domain-containing protein</fullName>
    </recommendedName>
</protein>
<organism evidence="1 2">
    <name type="scientific">Kocuria varians</name>
    <name type="common">Micrococcus varians</name>
    <dbReference type="NCBI Taxonomy" id="1272"/>
    <lineage>
        <taxon>Bacteria</taxon>
        <taxon>Bacillati</taxon>
        <taxon>Actinomycetota</taxon>
        <taxon>Actinomycetes</taxon>
        <taxon>Micrococcales</taxon>
        <taxon>Micrococcaceae</taxon>
        <taxon>Kocuria</taxon>
    </lineage>
</organism>
<reference evidence="2" key="1">
    <citation type="submission" date="2017-08" db="EMBL/GenBank/DDBJ databases">
        <title>Draft Genome Sequence of Kocuria varians 80.</title>
        <authorList>
            <person name="Minaev M."/>
            <person name="Kurbakov K.A."/>
            <person name="Solodovnikova G.I."/>
            <person name="Kuznetsova O.A."/>
            <person name="Lisitsyn A.B."/>
        </authorList>
    </citation>
    <scope>NUCLEOTIDE SEQUENCE [LARGE SCALE GENOMIC DNA]</scope>
    <source>
        <strain evidence="2">80</strain>
    </source>
</reference>
<dbReference type="InterPro" id="IPR024486">
    <property type="entry name" value="DUF2617"/>
</dbReference>
<keyword evidence="2" id="KW-1185">Reference proteome</keyword>
<evidence type="ECO:0000313" key="1">
    <source>
        <dbReference type="EMBL" id="QMS56334.1"/>
    </source>
</evidence>
<dbReference type="Pfam" id="PF10936">
    <property type="entry name" value="DUF2617"/>
    <property type="match status" value="1"/>
</dbReference>
<dbReference type="EMBL" id="CP059343">
    <property type="protein sequence ID" value="QMS56334.1"/>
    <property type="molecule type" value="Genomic_DNA"/>
</dbReference>